<comment type="caution">
    <text evidence="9">The sequence shown here is derived from an EMBL/GenBank/DDBJ whole genome shotgun (WGS) entry which is preliminary data.</text>
</comment>
<keyword evidence="6 8" id="KW-1133">Transmembrane helix</keyword>
<proteinExistence type="inferred from homology"/>
<evidence type="ECO:0000256" key="3">
    <source>
        <dbReference type="ARBA" id="ARBA00022448"/>
    </source>
</evidence>
<dbReference type="PRINTS" id="PR00173">
    <property type="entry name" value="EDTRNSPORT"/>
</dbReference>
<dbReference type="InterPro" id="IPR002781">
    <property type="entry name" value="TM_pro_TauE-like"/>
</dbReference>
<feature type="transmembrane region" description="Helical" evidence="8">
    <location>
        <begin position="205"/>
        <end position="225"/>
    </location>
</feature>
<gene>
    <name evidence="9" type="ORF">FD46_GL000761</name>
</gene>
<evidence type="ECO:0000256" key="1">
    <source>
        <dbReference type="ARBA" id="ARBA00004651"/>
    </source>
</evidence>
<evidence type="ECO:0000256" key="8">
    <source>
        <dbReference type="RuleBase" id="RU363041"/>
    </source>
</evidence>
<feature type="transmembrane region" description="Helical" evidence="8">
    <location>
        <begin position="231"/>
        <end position="253"/>
    </location>
</feature>
<feature type="transmembrane region" description="Helical" evidence="8">
    <location>
        <begin position="75"/>
        <end position="95"/>
    </location>
</feature>
<evidence type="ECO:0000256" key="5">
    <source>
        <dbReference type="ARBA" id="ARBA00022692"/>
    </source>
</evidence>
<dbReference type="PANTHER" id="PTHR30269:SF0">
    <property type="entry name" value="MEMBRANE TRANSPORTER PROTEIN YFCA-RELATED"/>
    <property type="match status" value="1"/>
</dbReference>
<dbReference type="PATRIC" id="fig|1423777.3.peg.785"/>
<comment type="similarity">
    <text evidence="2 8">Belongs to the 4-toluene sulfonate uptake permease (TSUP) (TC 2.A.102) family.</text>
</comment>
<sequence>MNLLMMSLFLLLVGIIAGVVSTVGGLASLVSYPALLVLGLPPVTANVTNTAGLIFTGVGSALASHRELKGHTRDLCMLLPLTIIGCIIGALLLFAIPEATFQKVVPFFILAAGILVLVPRHIQVNTTSKISKVTLKTVGAWIGVLLVGIYSGYFGAAGGVLMLSMLSVISNAPFAEYNAQKNLALGAANCVSTIVYLLQTKIHWVLILPLGVGFLIGGLIGPQIVRWIPDYLIKLVIGIAALGLALSLFIHAYF</sequence>
<feature type="transmembrane region" description="Helical" evidence="8">
    <location>
        <begin position="138"/>
        <end position="162"/>
    </location>
</feature>
<evidence type="ECO:0000313" key="9">
    <source>
        <dbReference type="EMBL" id="KRL05360.1"/>
    </source>
</evidence>
<organism evidence="9 10">
    <name type="scientific">Liquorilactobacillus oeni DSM 19972</name>
    <dbReference type="NCBI Taxonomy" id="1423777"/>
    <lineage>
        <taxon>Bacteria</taxon>
        <taxon>Bacillati</taxon>
        <taxon>Bacillota</taxon>
        <taxon>Bacilli</taxon>
        <taxon>Lactobacillales</taxon>
        <taxon>Lactobacillaceae</taxon>
        <taxon>Liquorilactobacillus</taxon>
    </lineage>
</organism>
<feature type="transmembrane region" description="Helical" evidence="8">
    <location>
        <begin position="43"/>
        <end position="63"/>
    </location>
</feature>
<protein>
    <recommendedName>
        <fullName evidence="8">Probable membrane transporter protein</fullName>
    </recommendedName>
</protein>
<keyword evidence="10" id="KW-1185">Reference proteome</keyword>
<keyword evidence="5 8" id="KW-0812">Transmembrane</keyword>
<dbReference type="AlphaFoldDB" id="A0A0R1MB46"/>
<evidence type="ECO:0000256" key="6">
    <source>
        <dbReference type="ARBA" id="ARBA00022989"/>
    </source>
</evidence>
<dbReference type="EMBL" id="AZEH01000025">
    <property type="protein sequence ID" value="KRL05360.1"/>
    <property type="molecule type" value="Genomic_DNA"/>
</dbReference>
<keyword evidence="4 8" id="KW-1003">Cell membrane</keyword>
<dbReference type="STRING" id="1423777.FD46_GL000761"/>
<dbReference type="GO" id="GO:0005886">
    <property type="term" value="C:plasma membrane"/>
    <property type="evidence" value="ECO:0007669"/>
    <property type="project" value="UniProtKB-SubCell"/>
</dbReference>
<dbReference type="Pfam" id="PF01925">
    <property type="entry name" value="TauE"/>
    <property type="match status" value="1"/>
</dbReference>
<comment type="subcellular location">
    <subcellularLocation>
        <location evidence="1 8">Cell membrane</location>
        <topology evidence="1 8">Multi-pass membrane protein</topology>
    </subcellularLocation>
</comment>
<dbReference type="InterPro" id="IPR052017">
    <property type="entry name" value="TSUP"/>
</dbReference>
<name>A0A0R1MB46_9LACO</name>
<feature type="transmembrane region" description="Helical" evidence="8">
    <location>
        <begin position="101"/>
        <end position="118"/>
    </location>
</feature>
<keyword evidence="3" id="KW-0813">Transport</keyword>
<reference evidence="9 10" key="1">
    <citation type="journal article" date="2015" name="Genome Announc.">
        <title>Expanding the biotechnology potential of lactobacilli through comparative genomics of 213 strains and associated genera.</title>
        <authorList>
            <person name="Sun Z."/>
            <person name="Harris H.M."/>
            <person name="McCann A."/>
            <person name="Guo C."/>
            <person name="Argimon S."/>
            <person name="Zhang W."/>
            <person name="Yang X."/>
            <person name="Jeffery I.B."/>
            <person name="Cooney J.C."/>
            <person name="Kagawa T.F."/>
            <person name="Liu W."/>
            <person name="Song Y."/>
            <person name="Salvetti E."/>
            <person name="Wrobel A."/>
            <person name="Rasinkangas P."/>
            <person name="Parkhill J."/>
            <person name="Rea M.C."/>
            <person name="O'Sullivan O."/>
            <person name="Ritari J."/>
            <person name="Douillard F.P."/>
            <person name="Paul Ross R."/>
            <person name="Yang R."/>
            <person name="Briner A.E."/>
            <person name="Felis G.E."/>
            <person name="de Vos W.M."/>
            <person name="Barrangou R."/>
            <person name="Klaenhammer T.R."/>
            <person name="Caufield P.W."/>
            <person name="Cui Y."/>
            <person name="Zhang H."/>
            <person name="O'Toole P.W."/>
        </authorList>
    </citation>
    <scope>NUCLEOTIDE SEQUENCE [LARGE SCALE GENOMIC DNA]</scope>
    <source>
        <strain evidence="9 10">DSM 19972</strain>
    </source>
</reference>
<dbReference type="Proteomes" id="UP000051686">
    <property type="component" value="Unassembled WGS sequence"/>
</dbReference>
<evidence type="ECO:0000256" key="7">
    <source>
        <dbReference type="ARBA" id="ARBA00023136"/>
    </source>
</evidence>
<evidence type="ECO:0000256" key="2">
    <source>
        <dbReference type="ARBA" id="ARBA00009142"/>
    </source>
</evidence>
<keyword evidence="7 8" id="KW-0472">Membrane</keyword>
<evidence type="ECO:0000313" key="10">
    <source>
        <dbReference type="Proteomes" id="UP000051686"/>
    </source>
</evidence>
<evidence type="ECO:0000256" key="4">
    <source>
        <dbReference type="ARBA" id="ARBA00022475"/>
    </source>
</evidence>
<accession>A0A0R1MB46</accession>
<dbReference type="PANTHER" id="PTHR30269">
    <property type="entry name" value="TRANSMEMBRANE PROTEIN YFCA"/>
    <property type="match status" value="1"/>
</dbReference>